<evidence type="ECO:0000313" key="3">
    <source>
        <dbReference type="Proteomes" id="UP000680634"/>
    </source>
</evidence>
<gene>
    <name evidence="2" type="ORF">JK232_15645</name>
</gene>
<sequence>MKYFVGVLLSIFVIPAYAIDASDFSELEGYSVAAVTRIEGDFEGCEYDKVLKLQNGWFLTCQTYRYHYAYSPQVAILVNDIGRGYAVKAVIGNDIYDMQAITKN</sequence>
<keyword evidence="1" id="KW-0732">Signal</keyword>
<name>A0ABS5JK52_9GAMM</name>
<dbReference type="RefSeq" id="WP_212589382.1">
    <property type="nucleotide sequence ID" value="NZ_JAERKB010000010.1"/>
</dbReference>
<evidence type="ECO:0000313" key="2">
    <source>
        <dbReference type="EMBL" id="MBS0970330.1"/>
    </source>
</evidence>
<proteinExistence type="predicted"/>
<dbReference type="Proteomes" id="UP000680634">
    <property type="component" value="Unassembled WGS sequence"/>
</dbReference>
<organism evidence="2 3">
    <name type="scientific">Nissabacter archeti</name>
    <dbReference type="NCBI Taxonomy" id="1917880"/>
    <lineage>
        <taxon>Bacteria</taxon>
        <taxon>Pseudomonadati</taxon>
        <taxon>Pseudomonadota</taxon>
        <taxon>Gammaproteobacteria</taxon>
        <taxon>Enterobacterales</taxon>
        <taxon>Yersiniaceae</taxon>
        <taxon>Nissabacter</taxon>
    </lineage>
</organism>
<feature type="signal peptide" evidence="1">
    <location>
        <begin position="1"/>
        <end position="18"/>
    </location>
</feature>
<keyword evidence="3" id="KW-1185">Reference proteome</keyword>
<protein>
    <submittedName>
        <fullName evidence="2">Uncharacterized protein</fullName>
    </submittedName>
</protein>
<reference evidence="3" key="1">
    <citation type="submission" date="2023-07" db="EMBL/GenBank/DDBJ databases">
        <title>Genome-inferred correspondence between phylogeny and metabolic traits in the wild Drosophila gut microbiome.</title>
        <authorList>
            <person name="Bueno E."/>
            <person name="Blow F."/>
            <person name="Douglas A.E."/>
        </authorList>
    </citation>
    <scope>NUCLEOTIDE SEQUENCE [LARGE SCALE GENOMIC DNA]</scope>
    <source>
        <strain evidence="3">JGM97</strain>
    </source>
</reference>
<dbReference type="EMBL" id="JAERKB010000010">
    <property type="protein sequence ID" value="MBS0970330.1"/>
    <property type="molecule type" value="Genomic_DNA"/>
</dbReference>
<evidence type="ECO:0000256" key="1">
    <source>
        <dbReference type="SAM" id="SignalP"/>
    </source>
</evidence>
<comment type="caution">
    <text evidence="2">The sequence shown here is derived from an EMBL/GenBank/DDBJ whole genome shotgun (WGS) entry which is preliminary data.</text>
</comment>
<accession>A0ABS5JK52</accession>
<feature type="chain" id="PRO_5046189289" evidence="1">
    <location>
        <begin position="19"/>
        <end position="104"/>
    </location>
</feature>